<keyword evidence="1" id="KW-0732">Signal</keyword>
<reference evidence="2 3" key="1">
    <citation type="journal article" date="2010" name="Nature">
        <title>Genome sequence of the palaeopolyploid soybean.</title>
        <authorList>
            <person name="Schmutz J."/>
            <person name="Cannon S.B."/>
            <person name="Schlueter J."/>
            <person name="Ma J."/>
            <person name="Mitros T."/>
            <person name="Nelson W."/>
            <person name="Hyten D.L."/>
            <person name="Song Q."/>
            <person name="Thelen J.J."/>
            <person name="Cheng J."/>
            <person name="Xu D."/>
            <person name="Hellsten U."/>
            <person name="May G.D."/>
            <person name="Yu Y."/>
            <person name="Sakurai T."/>
            <person name="Umezawa T."/>
            <person name="Bhattacharyya M.K."/>
            <person name="Sandhu D."/>
            <person name="Valliyodan B."/>
            <person name="Lindquist E."/>
            <person name="Peto M."/>
            <person name="Grant D."/>
            <person name="Shu S."/>
            <person name="Goodstein D."/>
            <person name="Barry K."/>
            <person name="Futrell-Griggs M."/>
            <person name="Abernathy B."/>
            <person name="Du J."/>
            <person name="Tian Z."/>
            <person name="Zhu L."/>
            <person name="Gill N."/>
            <person name="Joshi T."/>
            <person name="Libault M."/>
            <person name="Sethuraman A."/>
            <person name="Zhang X.-C."/>
            <person name="Shinozaki K."/>
            <person name="Nguyen H.T."/>
            <person name="Wing R.A."/>
            <person name="Cregan P."/>
            <person name="Specht J."/>
            <person name="Grimwood J."/>
            <person name="Rokhsar D."/>
            <person name="Stacey G."/>
            <person name="Shoemaker R.C."/>
            <person name="Jackson S.A."/>
        </authorList>
    </citation>
    <scope>NUCLEOTIDE SEQUENCE [LARGE SCALE GENOMIC DNA]</scope>
    <source>
        <strain evidence="3">cv. Williams 82</strain>
        <tissue evidence="2">Callus</tissue>
    </source>
</reference>
<reference evidence="3" key="2">
    <citation type="submission" date="2018-02" db="UniProtKB">
        <authorList>
            <consortium name="EnsemblPlants"/>
        </authorList>
    </citation>
    <scope>IDENTIFICATION</scope>
    <source>
        <strain evidence="3">Williams 82</strain>
    </source>
</reference>
<dbReference type="SMR" id="A0A0R0JHZ5"/>
<reference evidence="2" key="3">
    <citation type="submission" date="2018-07" db="EMBL/GenBank/DDBJ databases">
        <title>WGS assembly of Glycine max.</title>
        <authorList>
            <person name="Schmutz J."/>
            <person name="Cannon S."/>
            <person name="Schlueter J."/>
            <person name="Ma J."/>
            <person name="Mitros T."/>
            <person name="Nelson W."/>
            <person name="Hyten D."/>
            <person name="Song Q."/>
            <person name="Thelen J."/>
            <person name="Cheng J."/>
            <person name="Xu D."/>
            <person name="Hellsten U."/>
            <person name="May G."/>
            <person name="Yu Y."/>
            <person name="Sakurai T."/>
            <person name="Umezawa T."/>
            <person name="Bhattacharyya M."/>
            <person name="Sandhu D."/>
            <person name="Valliyodan B."/>
            <person name="Lindquist E."/>
            <person name="Peto M."/>
            <person name="Grant D."/>
            <person name="Shu S."/>
            <person name="Goodstein D."/>
            <person name="Barry K."/>
            <person name="Futrell-Griggs M."/>
            <person name="Abernathy B."/>
            <person name="Du J."/>
            <person name="Tian Z."/>
            <person name="Zhu L."/>
            <person name="Gill N."/>
            <person name="Joshi T."/>
            <person name="Libault M."/>
            <person name="Sethuraman A."/>
            <person name="Zhang X."/>
            <person name="Shinozaki K."/>
            <person name="Nguyen H."/>
            <person name="Wing R."/>
            <person name="Cregan P."/>
            <person name="Specht J."/>
            <person name="Grimwood J."/>
            <person name="Rokhsar D."/>
            <person name="Stacey G."/>
            <person name="Shoemaker R."/>
            <person name="Jackson S."/>
        </authorList>
    </citation>
    <scope>NUCLEOTIDE SEQUENCE</scope>
    <source>
        <tissue evidence="2">Callus</tissue>
    </source>
</reference>
<name>A0A0R0JHZ5_SOYBN</name>
<dbReference type="EnsemblPlants" id="KRH54167">
    <property type="protein sequence ID" value="KRH54167"/>
    <property type="gene ID" value="GLYMA_06G168800"/>
</dbReference>
<evidence type="ECO:0000256" key="1">
    <source>
        <dbReference type="SAM" id="SignalP"/>
    </source>
</evidence>
<protein>
    <recommendedName>
        <fullName evidence="5">Secreted protein</fullName>
    </recommendedName>
</protein>
<dbReference type="AlphaFoldDB" id="A0A0R0JHZ5"/>
<feature type="chain" id="PRO_5014522009" description="Secreted protein" evidence="1">
    <location>
        <begin position="21"/>
        <end position="85"/>
    </location>
</feature>
<proteinExistence type="predicted"/>
<dbReference type="EMBL" id="CM000839">
    <property type="protein sequence ID" value="KRH54167.1"/>
    <property type="molecule type" value="Genomic_DNA"/>
</dbReference>
<evidence type="ECO:0000313" key="2">
    <source>
        <dbReference type="EMBL" id="KRH54167.1"/>
    </source>
</evidence>
<organism evidence="2">
    <name type="scientific">Glycine max</name>
    <name type="common">Soybean</name>
    <name type="synonym">Glycine hispida</name>
    <dbReference type="NCBI Taxonomy" id="3847"/>
    <lineage>
        <taxon>Eukaryota</taxon>
        <taxon>Viridiplantae</taxon>
        <taxon>Streptophyta</taxon>
        <taxon>Embryophyta</taxon>
        <taxon>Tracheophyta</taxon>
        <taxon>Spermatophyta</taxon>
        <taxon>Magnoliopsida</taxon>
        <taxon>eudicotyledons</taxon>
        <taxon>Gunneridae</taxon>
        <taxon>Pentapetalae</taxon>
        <taxon>rosids</taxon>
        <taxon>fabids</taxon>
        <taxon>Fabales</taxon>
        <taxon>Fabaceae</taxon>
        <taxon>Papilionoideae</taxon>
        <taxon>50 kb inversion clade</taxon>
        <taxon>NPAAA clade</taxon>
        <taxon>indigoferoid/millettioid clade</taxon>
        <taxon>Phaseoleae</taxon>
        <taxon>Glycine</taxon>
        <taxon>Glycine subgen. Soja</taxon>
    </lineage>
</organism>
<accession>A0A0R0JHZ5</accession>
<dbReference type="InParanoid" id="A0A0R0JHZ5"/>
<evidence type="ECO:0000313" key="3">
    <source>
        <dbReference type="EnsemblPlants" id="KRH54167"/>
    </source>
</evidence>
<evidence type="ECO:0000313" key="4">
    <source>
        <dbReference type="Proteomes" id="UP000008827"/>
    </source>
</evidence>
<dbReference type="Proteomes" id="UP000008827">
    <property type="component" value="Chromosome 6"/>
</dbReference>
<keyword evidence="4" id="KW-1185">Reference proteome</keyword>
<evidence type="ECO:0008006" key="5">
    <source>
        <dbReference type="Google" id="ProtNLM"/>
    </source>
</evidence>
<sequence>MAGLAKCIIISLYFRLDVECMELEAIIVVWCIYNCNCYSEHKFFEKRHACMHDFLHSFFTILCDIDSVQNEIQTHTRLLKIIKKV</sequence>
<dbReference type="Gramene" id="KRH54167">
    <property type="protein sequence ID" value="KRH54167"/>
    <property type="gene ID" value="GLYMA_06G168800"/>
</dbReference>
<feature type="signal peptide" evidence="1">
    <location>
        <begin position="1"/>
        <end position="20"/>
    </location>
</feature>
<gene>
    <name evidence="2" type="ORF">GLYMA_06G168800</name>
</gene>